<name>A0A1R2CX42_9CILI</name>
<reference evidence="1 2" key="1">
    <citation type="submission" date="2016-11" db="EMBL/GenBank/DDBJ databases">
        <title>The macronuclear genome of Stentor coeruleus: a giant cell with tiny introns.</title>
        <authorList>
            <person name="Slabodnick M."/>
            <person name="Ruby J.G."/>
            <person name="Reiff S.B."/>
            <person name="Swart E.C."/>
            <person name="Gosai S."/>
            <person name="Prabakaran S."/>
            <person name="Witkowska E."/>
            <person name="Larue G.E."/>
            <person name="Fisher S."/>
            <person name="Freeman R.M."/>
            <person name="Gunawardena J."/>
            <person name="Chu W."/>
            <person name="Stover N.A."/>
            <person name="Gregory B.D."/>
            <person name="Nowacki M."/>
            <person name="Derisi J."/>
            <person name="Roy S.W."/>
            <person name="Marshall W.F."/>
            <person name="Sood P."/>
        </authorList>
    </citation>
    <scope>NUCLEOTIDE SEQUENCE [LARGE SCALE GENOMIC DNA]</scope>
    <source>
        <strain evidence="1">WM001</strain>
    </source>
</reference>
<sequence length="223" mass="26459">MANNIYDISMQEQSIKRSISMLHSKEKKLFILNIERAEYFKNICRRVNFYIIKDTEKTLSFSYTRIFNLVYDLTYPDCQIVILLRFIVCSWEIDIKMHNIDVPELYVENKRGEIRSAEIFDKEVMHAIKSLENYHNFFRNFNTFEEDITNYLNQFFSEVEILTKLQAKRFGKTPSYIYDGFEQVDADSPDPARDAQSLLIIIEELIRIMNGRTSASENLNIIL</sequence>
<evidence type="ECO:0000313" key="2">
    <source>
        <dbReference type="Proteomes" id="UP000187209"/>
    </source>
</evidence>
<evidence type="ECO:0000313" key="1">
    <source>
        <dbReference type="EMBL" id="OMJ93543.1"/>
    </source>
</evidence>
<gene>
    <name evidence="1" type="ORF">SteCoe_3525</name>
</gene>
<dbReference type="AlphaFoldDB" id="A0A1R2CX42"/>
<proteinExistence type="predicted"/>
<dbReference type="Proteomes" id="UP000187209">
    <property type="component" value="Unassembled WGS sequence"/>
</dbReference>
<comment type="caution">
    <text evidence="1">The sequence shown here is derived from an EMBL/GenBank/DDBJ whole genome shotgun (WGS) entry which is preliminary data.</text>
</comment>
<dbReference type="EMBL" id="MPUH01000041">
    <property type="protein sequence ID" value="OMJ93543.1"/>
    <property type="molecule type" value="Genomic_DNA"/>
</dbReference>
<keyword evidence="2" id="KW-1185">Reference proteome</keyword>
<accession>A0A1R2CX42</accession>
<organism evidence="1 2">
    <name type="scientific">Stentor coeruleus</name>
    <dbReference type="NCBI Taxonomy" id="5963"/>
    <lineage>
        <taxon>Eukaryota</taxon>
        <taxon>Sar</taxon>
        <taxon>Alveolata</taxon>
        <taxon>Ciliophora</taxon>
        <taxon>Postciliodesmatophora</taxon>
        <taxon>Heterotrichea</taxon>
        <taxon>Heterotrichida</taxon>
        <taxon>Stentoridae</taxon>
        <taxon>Stentor</taxon>
    </lineage>
</organism>
<protein>
    <submittedName>
        <fullName evidence="1">Uncharacterized protein</fullName>
    </submittedName>
</protein>